<proteinExistence type="predicted"/>
<dbReference type="PANTHER" id="PTHR15887:SF1">
    <property type="entry name" value="TRANSMEMBRANE PROTEIN 69"/>
    <property type="match status" value="1"/>
</dbReference>
<evidence type="ECO:0000256" key="1">
    <source>
        <dbReference type="SAM" id="MobiDB-lite"/>
    </source>
</evidence>
<dbReference type="AlphaFoldDB" id="A0A167C6M2"/>
<comment type="caution">
    <text evidence="3">The sequence shown here is derived from an EMBL/GenBank/DDBJ whole genome shotgun (WGS) entry which is preliminary data.</text>
</comment>
<sequence>MLRSSRQLLRLAPRSAVAPTAVPVATFSTISTKASFSALQSSKRPLLALQAARLTPLSLQARYTNSPYDKVDKKAEKEIAKKKLEARPEEVSTESSTRRFWEPAPANPENDENLTGGLRKEVCWQNIVKDTFNLSEVPREPYALGLAGTLPYLATSLSTVYLSWDLNVEWPSTSTFANHIYMNHESAQYWLNLLEPIQLGYGAIIISFLGAVHWHVSQGMEYAEKTPHPRRTPFRYGMGVLAPMIAWPSLLMPIEYALTSQFAAFTFLYLADTRAKNKGWTPQWYGVYRFVLTAIVGASIFVSLVGRSKIGNAQPHIGEGLAESMHKGKSDESRDWEKLEEEEKKRVRKEKEEEEKKKKAEEKKRKEEEKKSAKKGESKTNNKKEEKGADQKEDKKDKKEDKKEDKEDKEDKKEGDEEKKDESDSESESKDEGKEDKEKKE</sequence>
<dbReference type="Pfam" id="PF11911">
    <property type="entry name" value="DUF3429"/>
    <property type="match status" value="1"/>
</dbReference>
<organism evidence="3 4">
    <name type="scientific">Colletotrichum incanum</name>
    <name type="common">Soybean anthracnose fungus</name>
    <dbReference type="NCBI Taxonomy" id="1573173"/>
    <lineage>
        <taxon>Eukaryota</taxon>
        <taxon>Fungi</taxon>
        <taxon>Dikarya</taxon>
        <taxon>Ascomycota</taxon>
        <taxon>Pezizomycotina</taxon>
        <taxon>Sordariomycetes</taxon>
        <taxon>Hypocreomycetidae</taxon>
        <taxon>Glomerellales</taxon>
        <taxon>Glomerellaceae</taxon>
        <taxon>Colletotrichum</taxon>
        <taxon>Colletotrichum spaethianum species complex</taxon>
    </lineage>
</organism>
<keyword evidence="4" id="KW-1185">Reference proteome</keyword>
<evidence type="ECO:0000313" key="3">
    <source>
        <dbReference type="EMBL" id="KZL82200.1"/>
    </source>
</evidence>
<accession>A0A167C6M2</accession>
<gene>
    <name evidence="3" type="ORF">CI238_09426</name>
</gene>
<evidence type="ECO:0000313" key="4">
    <source>
        <dbReference type="Proteomes" id="UP000076584"/>
    </source>
</evidence>
<dbReference type="PANTHER" id="PTHR15887">
    <property type="entry name" value="TRANSMEMBRANE PROTEIN 69"/>
    <property type="match status" value="1"/>
</dbReference>
<feature type="region of interest" description="Disordered" evidence="1">
    <location>
        <begin position="319"/>
        <end position="441"/>
    </location>
</feature>
<dbReference type="STRING" id="1573173.A0A167C6M2"/>
<dbReference type="InterPro" id="IPR021836">
    <property type="entry name" value="DUF3429"/>
</dbReference>
<feature type="transmembrane region" description="Helical" evidence="2">
    <location>
        <begin position="236"/>
        <end position="258"/>
    </location>
</feature>
<evidence type="ECO:0000256" key="2">
    <source>
        <dbReference type="SAM" id="Phobius"/>
    </source>
</evidence>
<feature type="region of interest" description="Disordered" evidence="1">
    <location>
        <begin position="82"/>
        <end position="114"/>
    </location>
</feature>
<feature type="transmembrane region" description="Helical" evidence="2">
    <location>
        <begin position="199"/>
        <end position="216"/>
    </location>
</feature>
<keyword evidence="2" id="KW-0472">Membrane</keyword>
<feature type="compositionally biased region" description="Basic and acidic residues" evidence="1">
    <location>
        <begin position="324"/>
        <end position="441"/>
    </location>
</feature>
<keyword evidence="2" id="KW-0812">Transmembrane</keyword>
<reference evidence="3 4" key="1">
    <citation type="submission" date="2015-06" db="EMBL/GenBank/DDBJ databases">
        <title>Survival trade-offs in plant roots during colonization by closely related pathogenic and mutualistic fungi.</title>
        <authorList>
            <person name="Hacquard S."/>
            <person name="Kracher B."/>
            <person name="Hiruma K."/>
            <person name="Weinman A."/>
            <person name="Muench P."/>
            <person name="Garrido Oter R."/>
            <person name="Ver Loren van Themaat E."/>
            <person name="Dallerey J.-F."/>
            <person name="Damm U."/>
            <person name="Henrissat B."/>
            <person name="Lespinet O."/>
            <person name="Thon M."/>
            <person name="Kemen E."/>
            <person name="McHardy A.C."/>
            <person name="Schulze-Lefert P."/>
            <person name="O'Connell R.J."/>
        </authorList>
    </citation>
    <scope>NUCLEOTIDE SEQUENCE [LARGE SCALE GENOMIC DNA]</scope>
    <source>
        <strain evidence="3 4">MAFF 238704</strain>
    </source>
</reference>
<keyword evidence="2" id="KW-1133">Transmembrane helix</keyword>
<dbReference type="Proteomes" id="UP000076584">
    <property type="component" value="Unassembled WGS sequence"/>
</dbReference>
<feature type="compositionally biased region" description="Basic and acidic residues" evidence="1">
    <location>
        <begin position="82"/>
        <end position="101"/>
    </location>
</feature>
<protein>
    <submittedName>
        <fullName evidence="3">Mitochondrial inner membrane protein 1 protein</fullName>
    </submittedName>
</protein>
<feature type="transmembrane region" description="Helical" evidence="2">
    <location>
        <begin position="142"/>
        <end position="164"/>
    </location>
</feature>
<feature type="transmembrane region" description="Helical" evidence="2">
    <location>
        <begin position="287"/>
        <end position="306"/>
    </location>
</feature>
<name>A0A167C6M2_COLIC</name>
<dbReference type="EMBL" id="LFIW01001488">
    <property type="protein sequence ID" value="KZL82200.1"/>
    <property type="molecule type" value="Genomic_DNA"/>
</dbReference>